<dbReference type="Proteomes" id="UP000199087">
    <property type="component" value="Unassembled WGS sequence"/>
</dbReference>
<name>A0A0U1P4L5_9BACI</name>
<reference evidence="2" key="1">
    <citation type="submission" date="2015-05" db="EMBL/GenBank/DDBJ databases">
        <authorList>
            <person name="Urmite Genomes"/>
        </authorList>
    </citation>
    <scope>NUCLEOTIDE SEQUENCE [LARGE SCALE GENOMIC DNA]</scope>
    <source>
        <strain evidence="2">LF1</strain>
    </source>
</reference>
<evidence type="ECO:0000313" key="2">
    <source>
        <dbReference type="Proteomes" id="UP000199087"/>
    </source>
</evidence>
<evidence type="ECO:0000313" key="1">
    <source>
        <dbReference type="EMBL" id="CRK85101.1"/>
    </source>
</evidence>
<sequence>MFLGLLCFIGGINSYQSLEQIPTEKFSGIVEMDETYFLYSEKDKRNITGREPIERGGTSDKRGISYDQVCVLFARDRQKITLSTVLGKGRIVKKKLDMKIGSLLSTENILCTDS</sequence>
<protein>
    <submittedName>
        <fullName evidence="1">Insertion element protein</fullName>
    </submittedName>
</protein>
<gene>
    <name evidence="1" type="ORF">BN000_05161</name>
</gene>
<dbReference type="EMBL" id="CVRB01000006">
    <property type="protein sequence ID" value="CRK85101.1"/>
    <property type="molecule type" value="Genomic_DNA"/>
</dbReference>
<keyword evidence="2" id="KW-1185">Reference proteome</keyword>
<dbReference type="AlphaFoldDB" id="A0A0U1P4L5"/>
<proteinExistence type="predicted"/>
<accession>A0A0U1P4L5</accession>
<dbReference type="STRING" id="1499688.BN000_05161"/>
<organism evidence="1 2">
    <name type="scientific">Neobacillus massiliamazoniensis</name>
    <dbReference type="NCBI Taxonomy" id="1499688"/>
    <lineage>
        <taxon>Bacteria</taxon>
        <taxon>Bacillati</taxon>
        <taxon>Bacillota</taxon>
        <taxon>Bacilli</taxon>
        <taxon>Bacillales</taxon>
        <taxon>Bacillaceae</taxon>
        <taxon>Neobacillus</taxon>
    </lineage>
</organism>